<proteinExistence type="inferred from homology"/>
<dbReference type="Gene3D" id="1.25.40.510">
    <property type="entry name" value="GLE1-like"/>
    <property type="match status" value="1"/>
</dbReference>
<dbReference type="Pfam" id="PF07817">
    <property type="entry name" value="GLE1"/>
    <property type="match status" value="1"/>
</dbReference>
<evidence type="ECO:0000256" key="8">
    <source>
        <dbReference type="ARBA" id="ARBA00023242"/>
    </source>
</evidence>
<reference evidence="13 14" key="1">
    <citation type="submission" date="2021-02" db="EMBL/GenBank/DDBJ databases">
        <title>Variation within the Batrachochytrium salamandrivorans European outbreak.</title>
        <authorList>
            <person name="Kelly M."/>
            <person name="Pasmans F."/>
            <person name="Shea T.P."/>
            <person name="Munoz J.F."/>
            <person name="Carranza S."/>
            <person name="Cuomo C.A."/>
            <person name="Martel A."/>
        </authorList>
    </citation>
    <scope>NUCLEOTIDE SEQUENCE [LARGE SCALE GENOMIC DNA]</scope>
    <source>
        <strain evidence="13 14">AMFP18/2</strain>
    </source>
</reference>
<organism evidence="13 14">
    <name type="scientific">Batrachochytrium salamandrivorans</name>
    <dbReference type="NCBI Taxonomy" id="1357716"/>
    <lineage>
        <taxon>Eukaryota</taxon>
        <taxon>Fungi</taxon>
        <taxon>Fungi incertae sedis</taxon>
        <taxon>Chytridiomycota</taxon>
        <taxon>Chytridiomycota incertae sedis</taxon>
        <taxon>Chytridiomycetes</taxon>
        <taxon>Rhizophydiales</taxon>
        <taxon>Rhizophydiales incertae sedis</taxon>
        <taxon>Batrachochytrium</taxon>
    </lineage>
</organism>
<dbReference type="Proteomes" id="UP001648503">
    <property type="component" value="Unassembled WGS sequence"/>
</dbReference>
<comment type="subcellular location">
    <subcellularLocation>
        <location evidence="1">Nucleus</location>
        <location evidence="1">Nuclear pore complex</location>
    </subcellularLocation>
</comment>
<keyword evidence="11" id="KW-0175">Coiled coil</keyword>
<evidence type="ECO:0000256" key="11">
    <source>
        <dbReference type="SAM" id="Coils"/>
    </source>
</evidence>
<keyword evidence="7" id="KW-0906">Nuclear pore complex</keyword>
<keyword evidence="4" id="KW-0509">mRNA transport</keyword>
<evidence type="ECO:0000256" key="9">
    <source>
        <dbReference type="ARBA" id="ARBA00026227"/>
    </source>
</evidence>
<dbReference type="PANTHER" id="PTHR12960:SF0">
    <property type="entry name" value="MRNA EXPORT FACTOR GLE1"/>
    <property type="match status" value="1"/>
</dbReference>
<evidence type="ECO:0000256" key="6">
    <source>
        <dbReference type="ARBA" id="ARBA00023010"/>
    </source>
</evidence>
<evidence type="ECO:0000256" key="7">
    <source>
        <dbReference type="ARBA" id="ARBA00023132"/>
    </source>
</evidence>
<keyword evidence="6" id="KW-0811">Translocation</keyword>
<evidence type="ECO:0000256" key="5">
    <source>
        <dbReference type="ARBA" id="ARBA00022927"/>
    </source>
</evidence>
<evidence type="ECO:0000256" key="1">
    <source>
        <dbReference type="ARBA" id="ARBA00004567"/>
    </source>
</evidence>
<keyword evidence="5" id="KW-0653">Protein transport</keyword>
<comment type="caution">
    <text evidence="13">The sequence shown here is derived from an EMBL/GenBank/DDBJ whole genome shotgun (WGS) entry which is preliminary data.</text>
</comment>
<dbReference type="PANTHER" id="PTHR12960">
    <property type="entry name" value="GLE-1-RELATED"/>
    <property type="match status" value="1"/>
</dbReference>
<protein>
    <recommendedName>
        <fullName evidence="9">mRNA export factor GLE1</fullName>
    </recommendedName>
    <alternativeName>
        <fullName evidence="10">Nucleoporin GLE1</fullName>
    </alternativeName>
</protein>
<dbReference type="InterPro" id="IPR038506">
    <property type="entry name" value="GLE1-like_sf"/>
</dbReference>
<dbReference type="InterPro" id="IPR012476">
    <property type="entry name" value="GLE1"/>
</dbReference>
<evidence type="ECO:0000313" key="14">
    <source>
        <dbReference type="Proteomes" id="UP001648503"/>
    </source>
</evidence>
<accession>A0ABQ8F0X2</accession>
<evidence type="ECO:0000256" key="3">
    <source>
        <dbReference type="ARBA" id="ARBA00022448"/>
    </source>
</evidence>
<evidence type="ECO:0000256" key="10">
    <source>
        <dbReference type="ARBA" id="ARBA00029983"/>
    </source>
</evidence>
<keyword evidence="14" id="KW-1185">Reference proteome</keyword>
<feature type="coiled-coil region" evidence="11">
    <location>
        <begin position="247"/>
        <end position="285"/>
    </location>
</feature>
<evidence type="ECO:0000256" key="12">
    <source>
        <dbReference type="SAM" id="MobiDB-lite"/>
    </source>
</evidence>
<name>A0ABQ8F0X2_9FUNG</name>
<evidence type="ECO:0000256" key="4">
    <source>
        <dbReference type="ARBA" id="ARBA00022816"/>
    </source>
</evidence>
<gene>
    <name evidence="13" type="ORF">BASA50_010662</name>
</gene>
<keyword evidence="3" id="KW-0813">Transport</keyword>
<feature type="compositionally biased region" description="Polar residues" evidence="12">
    <location>
        <begin position="11"/>
        <end position="24"/>
    </location>
</feature>
<evidence type="ECO:0000256" key="2">
    <source>
        <dbReference type="ARBA" id="ARBA00011056"/>
    </source>
</evidence>
<sequence length="649" mass="72103">MGRFGIIEPVGSQSTASASPNRISQSLRKNAGGTLSRYAQDDSESHNAALLEDSTIYGIPLLSRVSVNAIRSFSQLTVLNHPHPLPCSLNMTHTLHNGHLKVPTSPIQHAKVLPYSSSGSPTRGDSPIHSAYSRMPHSSPLGKLSTTTSHHFVKSVRILGSPDSSRLQDKLQTEILNATTAVIVERADEHKSMVELIHQRNSPLKISTPEHCAFMGELELQRIRFEKMNESRNQQLQNSILGIKQRNSQLVKNIQESINDIKEREERERQQKSDYEAQVAAAKKKASDIVKAEAEKKAKFERDQTIALEAAASLQKKAQEDAKIALEAEARAVKEKAAQIVSQEAALKAQAANDNIPHIVSKDAWKVAAPYIESVMRIKNTVKPAVMGNPALCNRVFSAKMSITQRTGQLTRSQKKVVEIVKSLHVNLTEASSDPQLYELVMDLTAKQIIKQAETEVAVKRNMAFPLAIVCVLLFEKHPQFLSIFLGRLMKKCPFIVPRYIRKLPSDSLADYMKRSGYKEIDGKLESEIQYGERMCGILSLYAAIVQTSNIPNSYNIANGWVWMSRILNMKPRRITTLLLYTFLEIAGNALVTTYKRQAIKLVRYIVQVLIPMAPAAANASTTRLALFLDETVLKTGNMPPFEGSALEA</sequence>
<comment type="similarity">
    <text evidence="2">Belongs to the GLE1 family.</text>
</comment>
<dbReference type="EMBL" id="JAFCIX010000501">
    <property type="protein sequence ID" value="KAH6588535.1"/>
    <property type="molecule type" value="Genomic_DNA"/>
</dbReference>
<feature type="region of interest" description="Disordered" evidence="12">
    <location>
        <begin position="1"/>
        <end position="24"/>
    </location>
</feature>
<keyword evidence="8" id="KW-0539">Nucleus</keyword>
<evidence type="ECO:0000313" key="13">
    <source>
        <dbReference type="EMBL" id="KAH6588535.1"/>
    </source>
</evidence>